<feature type="domain" description="Inosine/uridine-preferring nucleoside hydrolase" evidence="2">
    <location>
        <begin position="29"/>
        <end position="295"/>
    </location>
</feature>
<dbReference type="GO" id="GO:0016799">
    <property type="term" value="F:hydrolase activity, hydrolyzing N-glycosyl compounds"/>
    <property type="evidence" value="ECO:0007669"/>
    <property type="project" value="InterPro"/>
</dbReference>
<dbReference type="PANTHER" id="PTHR43264">
    <property type="match status" value="1"/>
</dbReference>
<dbReference type="KEGG" id="pnd:Pla175_26440"/>
<keyword evidence="4" id="KW-1185">Reference proteome</keyword>
<dbReference type="OrthoDB" id="209323at2"/>
<protein>
    <submittedName>
        <fullName evidence="3">Ribonucleoside hydrolase 1</fullName>
    </submittedName>
</protein>
<feature type="signal peptide" evidence="1">
    <location>
        <begin position="1"/>
        <end position="22"/>
    </location>
</feature>
<keyword evidence="3" id="KW-0378">Hydrolase</keyword>
<dbReference type="EMBL" id="CP036291">
    <property type="protein sequence ID" value="QDU89257.1"/>
    <property type="molecule type" value="Genomic_DNA"/>
</dbReference>
<dbReference type="CDD" id="cd02652">
    <property type="entry name" value="nuc_hydro_2"/>
    <property type="match status" value="1"/>
</dbReference>
<dbReference type="InterPro" id="IPR036452">
    <property type="entry name" value="Ribo_hydro-like"/>
</dbReference>
<dbReference type="PANTHER" id="PTHR43264:SF1">
    <property type="entry name" value="INOSINE_URIDINE-PREFERRING NUCLEOSIDE HYDROLASE DOMAIN-CONTAINING PROTEIN"/>
    <property type="match status" value="1"/>
</dbReference>
<evidence type="ECO:0000259" key="2">
    <source>
        <dbReference type="Pfam" id="PF01156"/>
    </source>
</evidence>
<evidence type="ECO:0000313" key="4">
    <source>
        <dbReference type="Proteomes" id="UP000317429"/>
    </source>
</evidence>
<reference evidence="3 4" key="1">
    <citation type="submission" date="2019-02" db="EMBL/GenBank/DDBJ databases">
        <title>Deep-cultivation of Planctomycetes and their phenomic and genomic characterization uncovers novel biology.</title>
        <authorList>
            <person name="Wiegand S."/>
            <person name="Jogler M."/>
            <person name="Boedeker C."/>
            <person name="Pinto D."/>
            <person name="Vollmers J."/>
            <person name="Rivas-Marin E."/>
            <person name="Kohn T."/>
            <person name="Peeters S.H."/>
            <person name="Heuer A."/>
            <person name="Rast P."/>
            <person name="Oberbeckmann S."/>
            <person name="Bunk B."/>
            <person name="Jeske O."/>
            <person name="Meyerdierks A."/>
            <person name="Storesund J.E."/>
            <person name="Kallscheuer N."/>
            <person name="Luecker S."/>
            <person name="Lage O.M."/>
            <person name="Pohl T."/>
            <person name="Merkel B.J."/>
            <person name="Hornburger P."/>
            <person name="Mueller R.-W."/>
            <person name="Bruemmer F."/>
            <person name="Labrenz M."/>
            <person name="Spormann A.M."/>
            <person name="Op den Camp H."/>
            <person name="Overmann J."/>
            <person name="Amann R."/>
            <person name="Jetten M.S.M."/>
            <person name="Mascher T."/>
            <person name="Medema M.H."/>
            <person name="Devos D.P."/>
            <person name="Kaster A.-K."/>
            <person name="Ovreas L."/>
            <person name="Rohde M."/>
            <person name="Galperin M.Y."/>
            <person name="Jogler C."/>
        </authorList>
    </citation>
    <scope>NUCLEOTIDE SEQUENCE [LARGE SCALE GENOMIC DNA]</scope>
    <source>
        <strain evidence="3 4">Pla175</strain>
    </source>
</reference>
<proteinExistence type="predicted"/>
<keyword evidence="1" id="KW-0732">Signal</keyword>
<evidence type="ECO:0000313" key="3">
    <source>
        <dbReference type="EMBL" id="QDU89257.1"/>
    </source>
</evidence>
<sequence precursor="true">MLSTRLPLAALLLLAATAGAAAAEQPVRLIFDTDMGNDVDDALALGVIHALADRGECELLAVTLTKDHPLCAPYVDLVNTFYGRGDTPIGVTHSGVTPQESRFLPLAQATDNGALRYPHDLTSGDQAAEAIGLLRRVLAEQPDRSVVIVQVGFSTNLAALLDSPPDGRCPLNGRDLAQAKVKFVSAMAGAYGPVDGRPKREYNVEKDASSARAVAAGWPTPIVFSGFEVGQAVRYPAASIENDFRYASHHPLAEAYQLYQPTPHERPCWDLTSVLYAIRPCRGYFGLSPAGRVAVQQDATTRFTPSADGPHRFLTVDRDQVLRTTEALAQLASQPPRLGPGLQAAP</sequence>
<organism evidence="3 4">
    <name type="scientific">Pirellulimonas nuda</name>
    <dbReference type="NCBI Taxonomy" id="2528009"/>
    <lineage>
        <taxon>Bacteria</taxon>
        <taxon>Pseudomonadati</taxon>
        <taxon>Planctomycetota</taxon>
        <taxon>Planctomycetia</taxon>
        <taxon>Pirellulales</taxon>
        <taxon>Lacipirellulaceae</taxon>
        <taxon>Pirellulimonas</taxon>
    </lineage>
</organism>
<dbReference type="SUPFAM" id="SSF53590">
    <property type="entry name" value="Nucleoside hydrolase"/>
    <property type="match status" value="1"/>
</dbReference>
<evidence type="ECO:0000256" key="1">
    <source>
        <dbReference type="SAM" id="SignalP"/>
    </source>
</evidence>
<dbReference type="Gene3D" id="3.90.245.10">
    <property type="entry name" value="Ribonucleoside hydrolase-like"/>
    <property type="match status" value="1"/>
</dbReference>
<dbReference type="Pfam" id="PF01156">
    <property type="entry name" value="IU_nuc_hydro"/>
    <property type="match status" value="1"/>
</dbReference>
<dbReference type="InterPro" id="IPR001910">
    <property type="entry name" value="Inosine/uridine_hydrolase_dom"/>
</dbReference>
<feature type="chain" id="PRO_5021921083" evidence="1">
    <location>
        <begin position="23"/>
        <end position="346"/>
    </location>
</feature>
<accession>A0A518DCQ0</accession>
<name>A0A518DCQ0_9BACT</name>
<dbReference type="AlphaFoldDB" id="A0A518DCQ0"/>
<gene>
    <name evidence="3" type="ORF">Pla175_26440</name>
</gene>
<dbReference type="RefSeq" id="WP_145285425.1">
    <property type="nucleotide sequence ID" value="NZ_CP036291.1"/>
</dbReference>
<dbReference type="Proteomes" id="UP000317429">
    <property type="component" value="Chromosome"/>
</dbReference>